<reference evidence="1" key="2">
    <citation type="submission" date="2019-06" db="EMBL/GenBank/DDBJ databases">
        <title>Genomics analysis of Aphanomyces spp. identifies a new class of oomycete effector associated with host adaptation.</title>
        <authorList>
            <person name="Gaulin E."/>
        </authorList>
    </citation>
    <scope>NUCLEOTIDE SEQUENCE</scope>
    <source>
        <strain evidence="1">CBS 578.67</strain>
    </source>
</reference>
<dbReference type="Pfam" id="PF12796">
    <property type="entry name" value="Ank_2"/>
    <property type="match status" value="1"/>
</dbReference>
<sequence>MHRSSAKHPCTRKGYCGVLTTPDILRTITLYQDGVYFDTSSLMNLDLPHEHDPDCYFAIPFTTSKWNSFELLEKFKAQLHVTFRAWLDIWGVDYLPKLFANVPRMAGAAVRDAIWSHDLVLLRHLHDILDLSTFPGNLMDVAALTNDLGTLEYLDQVGHGGCTTRAMHWACHFGNLKMLQFLHRQRGFELQLYSLQEALVCGHMAVVDYFDDFDPHGFARLLEFPFPMAKVTGNGHLEAVKYIHNRGGVFPTKAIDAAATGGHLSLLEWLYINTDASCSYDGLVGAARNGHLATVEFLIAHYRDTWHIEEGEVDEFTPCALHAASASGHLDIVKCLITHGIDQGRPGAMNRAAVFGHLHVMQWLVDNRIDICTPTAAVDAARMGHLTVVQWLQDRGTEVDDAWVLSSAASSGHFEMVKWLWDHVTVCTGQSICGDVVGSAASSGHLEMVQWASKRCVTMDARDILSAAAFSGQLDVLEYVHAQYPQTSGMTNAFGYAALNEDVDMLCWLHANTAIAGGCDVLENALANRRILKWVVAHRAEGCRRCAWQRADELEQFAAARFLRSQPRSLQECPTCHNLDDDEYYDVPPDLCPCLRQHCSWSTDRIVVQLKLVDSKRIT</sequence>
<keyword evidence="3" id="KW-1185">Reference proteome</keyword>
<organism evidence="2 3">
    <name type="scientific">Aphanomyces stellatus</name>
    <dbReference type="NCBI Taxonomy" id="120398"/>
    <lineage>
        <taxon>Eukaryota</taxon>
        <taxon>Sar</taxon>
        <taxon>Stramenopiles</taxon>
        <taxon>Oomycota</taxon>
        <taxon>Saprolegniomycetes</taxon>
        <taxon>Saprolegniales</taxon>
        <taxon>Verrucalvaceae</taxon>
        <taxon>Aphanomyces</taxon>
    </lineage>
</organism>
<dbReference type="Proteomes" id="UP000332933">
    <property type="component" value="Unassembled WGS sequence"/>
</dbReference>
<evidence type="ECO:0000313" key="2">
    <source>
        <dbReference type="EMBL" id="VFT99265.1"/>
    </source>
</evidence>
<dbReference type="OrthoDB" id="70387at2759"/>
<dbReference type="InterPro" id="IPR036770">
    <property type="entry name" value="Ankyrin_rpt-contain_sf"/>
</dbReference>
<dbReference type="EMBL" id="CAADRA010007123">
    <property type="protein sequence ID" value="VFT99265.1"/>
    <property type="molecule type" value="Genomic_DNA"/>
</dbReference>
<dbReference type="Gene3D" id="1.25.40.20">
    <property type="entry name" value="Ankyrin repeat-containing domain"/>
    <property type="match status" value="1"/>
</dbReference>
<dbReference type="InterPro" id="IPR002110">
    <property type="entry name" value="Ankyrin_rpt"/>
</dbReference>
<dbReference type="SUPFAM" id="SSF48403">
    <property type="entry name" value="Ankyrin repeat"/>
    <property type="match status" value="1"/>
</dbReference>
<proteinExistence type="predicted"/>
<dbReference type="InterPro" id="IPR052050">
    <property type="entry name" value="SecEffector_AnkRepeat"/>
</dbReference>
<dbReference type="AlphaFoldDB" id="A0A485LKQ8"/>
<reference evidence="2 3" key="1">
    <citation type="submission" date="2019-03" db="EMBL/GenBank/DDBJ databases">
        <authorList>
            <person name="Gaulin E."/>
            <person name="Dumas B."/>
        </authorList>
    </citation>
    <scope>NUCLEOTIDE SEQUENCE [LARGE SCALE GENOMIC DNA]</scope>
    <source>
        <strain evidence="2">CBS 568.67</strain>
    </source>
</reference>
<gene>
    <name evidence="2" type="primary">Aste57867_22608</name>
    <name evidence="1" type="ORF">As57867_022538</name>
    <name evidence="2" type="ORF">ASTE57867_22608</name>
</gene>
<accession>A0A485LKQ8</accession>
<dbReference type="PANTHER" id="PTHR46586:SF1">
    <property type="entry name" value="ANKYRIN REPEAT-CONTAINING PROTEIN"/>
    <property type="match status" value="1"/>
</dbReference>
<protein>
    <submittedName>
        <fullName evidence="2">Aste57867_22608 protein</fullName>
    </submittedName>
</protein>
<evidence type="ECO:0000313" key="3">
    <source>
        <dbReference type="Proteomes" id="UP000332933"/>
    </source>
</evidence>
<dbReference type="SMART" id="SM00248">
    <property type="entry name" value="ANK"/>
    <property type="match status" value="4"/>
</dbReference>
<evidence type="ECO:0000313" key="1">
    <source>
        <dbReference type="EMBL" id="KAF0685522.1"/>
    </source>
</evidence>
<name>A0A485LKQ8_9STRA</name>
<dbReference type="EMBL" id="VJMH01007097">
    <property type="protein sequence ID" value="KAF0685522.1"/>
    <property type="molecule type" value="Genomic_DNA"/>
</dbReference>
<dbReference type="PANTHER" id="PTHR46586">
    <property type="entry name" value="ANKYRIN REPEAT-CONTAINING PROTEIN"/>
    <property type="match status" value="1"/>
</dbReference>